<evidence type="ECO:0000256" key="3">
    <source>
        <dbReference type="ARBA" id="ARBA00022691"/>
    </source>
</evidence>
<keyword evidence="2" id="KW-0004">4Fe-4S</keyword>
<dbReference type="GO" id="GO:0003824">
    <property type="term" value="F:catalytic activity"/>
    <property type="evidence" value="ECO:0007669"/>
    <property type="project" value="InterPro"/>
</dbReference>
<dbReference type="NCBIfam" id="TIGR04085">
    <property type="entry name" value="rSAM_more_4Fe4S"/>
    <property type="match status" value="1"/>
</dbReference>
<dbReference type="PANTHER" id="PTHR43787:SF3">
    <property type="entry name" value="ARYLSULFATASE REGULATORY PROTEIN"/>
    <property type="match status" value="1"/>
</dbReference>
<feature type="domain" description="Radical SAM core" evidence="7">
    <location>
        <begin position="91"/>
        <end position="331"/>
    </location>
</feature>
<dbReference type="InterPro" id="IPR058240">
    <property type="entry name" value="rSAM_sf"/>
</dbReference>
<dbReference type="GO" id="GO:0051539">
    <property type="term" value="F:4 iron, 4 sulfur cluster binding"/>
    <property type="evidence" value="ECO:0007669"/>
    <property type="project" value="UniProtKB-KW"/>
</dbReference>
<dbReference type="InterPro" id="IPR023885">
    <property type="entry name" value="4Fe4S-binding_SPASM_dom"/>
</dbReference>
<keyword evidence="9" id="KW-1185">Reference proteome</keyword>
<dbReference type="RefSeq" id="WP_145643141.1">
    <property type="nucleotide sequence ID" value="NZ_CP088014.1"/>
</dbReference>
<evidence type="ECO:0000256" key="2">
    <source>
        <dbReference type="ARBA" id="ARBA00022485"/>
    </source>
</evidence>
<dbReference type="Pfam" id="PF04055">
    <property type="entry name" value="Radical_SAM"/>
    <property type="match status" value="1"/>
</dbReference>
<protein>
    <recommendedName>
        <fullName evidence="7">Radical SAM core domain-containing protein</fullName>
    </recommendedName>
</protein>
<accession>A0A562K9B4</accession>
<evidence type="ECO:0000256" key="1">
    <source>
        <dbReference type="ARBA" id="ARBA00001966"/>
    </source>
</evidence>
<organism evidence="8 9">
    <name type="scientific">Bradyrhizobium daqingense</name>
    <dbReference type="NCBI Taxonomy" id="993502"/>
    <lineage>
        <taxon>Bacteria</taxon>
        <taxon>Pseudomonadati</taxon>
        <taxon>Pseudomonadota</taxon>
        <taxon>Alphaproteobacteria</taxon>
        <taxon>Hyphomicrobiales</taxon>
        <taxon>Nitrobacteraceae</taxon>
        <taxon>Bradyrhizobium</taxon>
    </lineage>
</organism>
<dbReference type="InterPro" id="IPR007197">
    <property type="entry name" value="rSAM"/>
</dbReference>
<gene>
    <name evidence="8" type="ORF">IQ17_07316</name>
</gene>
<dbReference type="SFLD" id="SFLDS00029">
    <property type="entry name" value="Radical_SAM"/>
    <property type="match status" value="1"/>
</dbReference>
<dbReference type="PROSITE" id="PS51918">
    <property type="entry name" value="RADICAL_SAM"/>
    <property type="match status" value="1"/>
</dbReference>
<proteinExistence type="predicted"/>
<comment type="cofactor">
    <cofactor evidence="1">
        <name>[4Fe-4S] cluster</name>
        <dbReference type="ChEBI" id="CHEBI:49883"/>
    </cofactor>
</comment>
<keyword evidence="6" id="KW-0411">Iron-sulfur</keyword>
<evidence type="ECO:0000259" key="7">
    <source>
        <dbReference type="PROSITE" id="PS51918"/>
    </source>
</evidence>
<dbReference type="GO" id="GO:0046872">
    <property type="term" value="F:metal ion binding"/>
    <property type="evidence" value="ECO:0007669"/>
    <property type="project" value="UniProtKB-KW"/>
</dbReference>
<dbReference type="InterPro" id="IPR013785">
    <property type="entry name" value="Aldolase_TIM"/>
</dbReference>
<dbReference type="CDD" id="cd01335">
    <property type="entry name" value="Radical_SAM"/>
    <property type="match status" value="1"/>
</dbReference>
<dbReference type="SFLD" id="SFLDG01067">
    <property type="entry name" value="SPASM/twitch_domain_containing"/>
    <property type="match status" value="1"/>
</dbReference>
<evidence type="ECO:0000313" key="8">
    <source>
        <dbReference type="EMBL" id="TWH91864.1"/>
    </source>
</evidence>
<dbReference type="AlphaFoldDB" id="A0A562K9B4"/>
<dbReference type="UniPathway" id="UPA00782"/>
<dbReference type="EMBL" id="VLKL01000059">
    <property type="protein sequence ID" value="TWH91864.1"/>
    <property type="molecule type" value="Genomic_DNA"/>
</dbReference>
<evidence type="ECO:0000256" key="5">
    <source>
        <dbReference type="ARBA" id="ARBA00023004"/>
    </source>
</evidence>
<evidence type="ECO:0000256" key="6">
    <source>
        <dbReference type="ARBA" id="ARBA00023014"/>
    </source>
</evidence>
<keyword evidence="3" id="KW-0949">S-adenosyl-L-methionine</keyword>
<dbReference type="Proteomes" id="UP000317176">
    <property type="component" value="Unassembled WGS sequence"/>
</dbReference>
<dbReference type="PANTHER" id="PTHR43787">
    <property type="entry name" value="FEMO COFACTOR BIOSYNTHESIS PROTEIN NIFB-RELATED"/>
    <property type="match status" value="1"/>
</dbReference>
<comment type="caution">
    <text evidence="8">The sequence shown here is derived from an EMBL/GenBank/DDBJ whole genome shotgun (WGS) entry which is preliminary data.</text>
</comment>
<dbReference type="Gene3D" id="3.20.20.70">
    <property type="entry name" value="Aldolase class I"/>
    <property type="match status" value="1"/>
</dbReference>
<keyword evidence="4" id="KW-0479">Metal-binding</keyword>
<dbReference type="SUPFAM" id="SSF102114">
    <property type="entry name" value="Radical SAM enzymes"/>
    <property type="match status" value="1"/>
</dbReference>
<reference evidence="8 9" key="1">
    <citation type="journal article" date="2015" name="Stand. Genomic Sci.">
        <title>Genomic Encyclopedia of Bacterial and Archaeal Type Strains, Phase III: the genomes of soil and plant-associated and newly described type strains.</title>
        <authorList>
            <person name="Whitman W.B."/>
            <person name="Woyke T."/>
            <person name="Klenk H.P."/>
            <person name="Zhou Y."/>
            <person name="Lilburn T.G."/>
            <person name="Beck B.J."/>
            <person name="De Vos P."/>
            <person name="Vandamme P."/>
            <person name="Eisen J.A."/>
            <person name="Garrity G."/>
            <person name="Hugenholtz P."/>
            <person name="Kyrpides N.C."/>
        </authorList>
    </citation>
    <scope>NUCLEOTIDE SEQUENCE [LARGE SCALE GENOMIC DNA]</scope>
    <source>
        <strain evidence="8 9">CGMCC 1.10947</strain>
    </source>
</reference>
<keyword evidence="5" id="KW-0408">Iron</keyword>
<sequence length="454" mass="51550">MTATRKWKPSSFNIPLRESDDTTLLFNARNGQTLELDKTGWTIVQRCLDSLEHEDATPDRELVRCLTTLGFVVPAELDEFGEEEERLRHSKADESRLFVTIAPTMSCNQHCSYCFQRNTPKTKVMSEEMQQATVEFVRRKLANSRQLVVQWFGGEPLIAYAAITSMTRAFKAICADVGIDYYAEMLTNGVLLTPERVVALPELGIKALQISLDGMPETYSARRQVPMAAAAAHYRFLAEHLPDIVEATGSLTIRINVDRENIEEAEYVVRFFKSHGVVDHRIDFRLGFINTSRGLLDCVPHDCFTNAEFAKEELTFRRFLESEGYMVYGMPRPKRYPCTAVVRNSFTIDPHGNLGKCIPAVGTSHSTFARILTDDIDRTMRDVTTAEMPYRRFNPFHSEECSGCCMMPACLGSCPKHHAGGHRVVACSMREALVDKITFYHRFHERRLKTHAQA</sequence>
<evidence type="ECO:0000313" key="9">
    <source>
        <dbReference type="Proteomes" id="UP000317176"/>
    </source>
</evidence>
<evidence type="ECO:0000256" key="4">
    <source>
        <dbReference type="ARBA" id="ARBA00022723"/>
    </source>
</evidence>
<dbReference type="OrthoDB" id="9782387at2"/>
<name>A0A562K9B4_9BRAD</name>